<reference evidence="1 2" key="2">
    <citation type="submission" date="2018-11" db="EMBL/GenBank/DDBJ databases">
        <authorList>
            <consortium name="Pathogen Informatics"/>
        </authorList>
    </citation>
    <scope>NUCLEOTIDE SEQUENCE [LARGE SCALE GENOMIC DNA]</scope>
</reference>
<dbReference type="AlphaFoldDB" id="A0A0R3Q5V7"/>
<dbReference type="WBParaSite" id="BTMF_0000170201-mRNA-1">
    <property type="protein sequence ID" value="BTMF_0000170201-mRNA-1"/>
    <property type="gene ID" value="BTMF_0000170201"/>
</dbReference>
<gene>
    <name evidence="1" type="ORF">BTMF_LOCUS1039</name>
</gene>
<sequence length="51" mass="5969">MTYFMDCPVLYCTCNVKGSFTVLYVIIVKQGRWFCSVLDNILLKGIHKIFF</sequence>
<organism evidence="3">
    <name type="scientific">Brugia timori</name>
    <dbReference type="NCBI Taxonomy" id="42155"/>
    <lineage>
        <taxon>Eukaryota</taxon>
        <taxon>Metazoa</taxon>
        <taxon>Ecdysozoa</taxon>
        <taxon>Nematoda</taxon>
        <taxon>Chromadorea</taxon>
        <taxon>Rhabditida</taxon>
        <taxon>Spirurina</taxon>
        <taxon>Spiruromorpha</taxon>
        <taxon>Filarioidea</taxon>
        <taxon>Onchocercidae</taxon>
        <taxon>Brugia</taxon>
    </lineage>
</organism>
<evidence type="ECO:0000313" key="2">
    <source>
        <dbReference type="Proteomes" id="UP000280834"/>
    </source>
</evidence>
<dbReference type="EMBL" id="UZAG01000691">
    <property type="protein sequence ID" value="VDO09286.1"/>
    <property type="molecule type" value="Genomic_DNA"/>
</dbReference>
<dbReference type="Proteomes" id="UP000280834">
    <property type="component" value="Unassembled WGS sequence"/>
</dbReference>
<evidence type="ECO:0000313" key="1">
    <source>
        <dbReference type="EMBL" id="VDO09286.1"/>
    </source>
</evidence>
<reference evidence="3" key="1">
    <citation type="submission" date="2017-02" db="UniProtKB">
        <authorList>
            <consortium name="WormBaseParasite"/>
        </authorList>
    </citation>
    <scope>IDENTIFICATION</scope>
</reference>
<keyword evidence="2" id="KW-1185">Reference proteome</keyword>
<evidence type="ECO:0000313" key="3">
    <source>
        <dbReference type="WBParaSite" id="BTMF_0000170201-mRNA-1"/>
    </source>
</evidence>
<name>A0A0R3Q5V7_9BILA</name>
<proteinExistence type="predicted"/>
<accession>A0A0R3Q5V7</accession>
<protein>
    <submittedName>
        <fullName evidence="1 3">Uncharacterized protein</fullName>
    </submittedName>
</protein>